<proteinExistence type="predicted"/>
<evidence type="ECO:0000259" key="1">
    <source>
        <dbReference type="Pfam" id="PF24769"/>
    </source>
</evidence>
<gene>
    <name evidence="2" type="ORF">LWI28_016858</name>
</gene>
<sequence>MEKRERDREIEKGTTIWDALKDIPNLDDTTRFRAVELLNTKKFIVIVDFCGSLPVCADQRRQQQQQEYTPLRHTQDYLLSVRFIVVTEYYLLA</sequence>
<protein>
    <recommendedName>
        <fullName evidence="1">At2g29880-like C-terminal domain-containing protein</fullName>
    </recommendedName>
</protein>
<evidence type="ECO:0000313" key="2">
    <source>
        <dbReference type="EMBL" id="KAI9161386.1"/>
    </source>
</evidence>
<dbReference type="InterPro" id="IPR056253">
    <property type="entry name" value="At2g29880-like_C"/>
</dbReference>
<reference evidence="2" key="2">
    <citation type="submission" date="2023-02" db="EMBL/GenBank/DDBJ databases">
        <authorList>
            <person name="Swenson N.G."/>
            <person name="Wegrzyn J.L."/>
            <person name="Mcevoy S.L."/>
        </authorList>
    </citation>
    <scope>NUCLEOTIDE SEQUENCE</scope>
    <source>
        <strain evidence="2">91603</strain>
        <tissue evidence="2">Leaf</tissue>
    </source>
</reference>
<keyword evidence="3" id="KW-1185">Reference proteome</keyword>
<dbReference type="AlphaFoldDB" id="A0AAD5IFN9"/>
<dbReference type="EMBL" id="JAJSOW010000106">
    <property type="protein sequence ID" value="KAI9161386.1"/>
    <property type="molecule type" value="Genomic_DNA"/>
</dbReference>
<dbReference type="Proteomes" id="UP001064489">
    <property type="component" value="Chromosome 2"/>
</dbReference>
<comment type="caution">
    <text evidence="2">The sequence shown here is derived from an EMBL/GenBank/DDBJ whole genome shotgun (WGS) entry which is preliminary data.</text>
</comment>
<reference evidence="2" key="1">
    <citation type="journal article" date="2022" name="Plant J.">
        <title>Strategies of tolerance reflected in two North American maple genomes.</title>
        <authorList>
            <person name="McEvoy S.L."/>
            <person name="Sezen U.U."/>
            <person name="Trouern-Trend A."/>
            <person name="McMahon S.M."/>
            <person name="Schaberg P.G."/>
            <person name="Yang J."/>
            <person name="Wegrzyn J.L."/>
            <person name="Swenson N.G."/>
        </authorList>
    </citation>
    <scope>NUCLEOTIDE SEQUENCE</scope>
    <source>
        <strain evidence="2">91603</strain>
    </source>
</reference>
<accession>A0AAD5IFN9</accession>
<dbReference type="Pfam" id="PF24769">
    <property type="entry name" value="At2g29880_C"/>
    <property type="match status" value="1"/>
</dbReference>
<evidence type="ECO:0000313" key="3">
    <source>
        <dbReference type="Proteomes" id="UP001064489"/>
    </source>
</evidence>
<name>A0AAD5IFN9_ACENE</name>
<feature type="domain" description="At2g29880-like C-terminal" evidence="1">
    <location>
        <begin position="16"/>
        <end position="42"/>
    </location>
</feature>
<organism evidence="2 3">
    <name type="scientific">Acer negundo</name>
    <name type="common">Box elder</name>
    <dbReference type="NCBI Taxonomy" id="4023"/>
    <lineage>
        <taxon>Eukaryota</taxon>
        <taxon>Viridiplantae</taxon>
        <taxon>Streptophyta</taxon>
        <taxon>Embryophyta</taxon>
        <taxon>Tracheophyta</taxon>
        <taxon>Spermatophyta</taxon>
        <taxon>Magnoliopsida</taxon>
        <taxon>eudicotyledons</taxon>
        <taxon>Gunneridae</taxon>
        <taxon>Pentapetalae</taxon>
        <taxon>rosids</taxon>
        <taxon>malvids</taxon>
        <taxon>Sapindales</taxon>
        <taxon>Sapindaceae</taxon>
        <taxon>Hippocastanoideae</taxon>
        <taxon>Acereae</taxon>
        <taxon>Acer</taxon>
    </lineage>
</organism>